<gene>
    <name evidence="1" type="ORF">M9799_15775</name>
</gene>
<dbReference type="EMBL" id="CP106881">
    <property type="protein sequence ID" value="UYG51493.1"/>
    <property type="molecule type" value="Genomic_DNA"/>
</dbReference>
<keyword evidence="2" id="KW-1185">Reference proteome</keyword>
<evidence type="ECO:0000313" key="1">
    <source>
        <dbReference type="EMBL" id="UYG51493.1"/>
    </source>
</evidence>
<reference evidence="1" key="1">
    <citation type="submission" date="2022-09" db="EMBL/GenBank/DDBJ databases">
        <title>The complete genome of Acidovorax sp. 5MLIR.</title>
        <authorList>
            <person name="Liu L."/>
            <person name="Yue J."/>
            <person name="Yang F."/>
            <person name="Yuan J."/>
            <person name="Li L."/>
        </authorList>
    </citation>
    <scope>NUCLEOTIDE SEQUENCE</scope>
    <source>
        <strain evidence="1">5MLIR</strain>
    </source>
</reference>
<name>A0ABY6G8Y3_9BURK</name>
<proteinExistence type="predicted"/>
<dbReference type="RefSeq" id="WP_263725523.1">
    <property type="nucleotide sequence ID" value="NZ_CP106881.1"/>
</dbReference>
<dbReference type="Proteomes" id="UP001162800">
    <property type="component" value="Chromosome"/>
</dbReference>
<protein>
    <submittedName>
        <fullName evidence="1">Uncharacterized protein</fullName>
    </submittedName>
</protein>
<organism evidence="1 2">
    <name type="scientific">Comamonas endophytica</name>
    <dbReference type="NCBI Taxonomy" id="2949090"/>
    <lineage>
        <taxon>Bacteria</taxon>
        <taxon>Pseudomonadati</taxon>
        <taxon>Pseudomonadota</taxon>
        <taxon>Betaproteobacteria</taxon>
        <taxon>Burkholderiales</taxon>
        <taxon>Comamonadaceae</taxon>
        <taxon>Comamonas</taxon>
    </lineage>
</organism>
<accession>A0ABY6G8Y3</accession>
<sequence length="74" mass="8283">MEILEELKFFWTTKEPAGSAPAGSMSRFFAARIARVHPCGDLHRDGFVTVAQPASSAGWRFLACNISYFLLFQK</sequence>
<evidence type="ECO:0000313" key="2">
    <source>
        <dbReference type="Proteomes" id="UP001162800"/>
    </source>
</evidence>